<dbReference type="PANTHER" id="PTHR30348:SF9">
    <property type="entry name" value="UPF0759 PROTEIN YECE"/>
    <property type="match status" value="1"/>
</dbReference>
<protein>
    <submittedName>
        <fullName evidence="1">DUF72 domain-containing protein</fullName>
    </submittedName>
</protein>
<organism evidence="1 2">
    <name type="scientific">Pseudoalteromonas fenneropenaei</name>
    <dbReference type="NCBI Taxonomy" id="1737459"/>
    <lineage>
        <taxon>Bacteria</taxon>
        <taxon>Pseudomonadati</taxon>
        <taxon>Pseudomonadota</taxon>
        <taxon>Gammaproteobacteria</taxon>
        <taxon>Alteromonadales</taxon>
        <taxon>Pseudoalteromonadaceae</taxon>
        <taxon>Pseudoalteromonas</taxon>
    </lineage>
</organism>
<reference evidence="2" key="1">
    <citation type="journal article" date="2019" name="Int. J. Syst. Evol. Microbiol.">
        <title>The Global Catalogue of Microorganisms (GCM) 10K type strain sequencing project: providing services to taxonomists for standard genome sequencing and annotation.</title>
        <authorList>
            <consortium name="The Broad Institute Genomics Platform"/>
            <consortium name="The Broad Institute Genome Sequencing Center for Infectious Disease"/>
            <person name="Wu L."/>
            <person name="Ma J."/>
        </authorList>
    </citation>
    <scope>NUCLEOTIDE SEQUENCE [LARGE SCALE GENOMIC DNA]</scope>
    <source>
        <strain evidence="2">KCTC 42730</strain>
    </source>
</reference>
<dbReference type="EMBL" id="JBHRSD010000029">
    <property type="protein sequence ID" value="MFC3034044.1"/>
    <property type="molecule type" value="Genomic_DNA"/>
</dbReference>
<dbReference type="PANTHER" id="PTHR30348">
    <property type="entry name" value="UNCHARACTERIZED PROTEIN YECE"/>
    <property type="match status" value="1"/>
</dbReference>
<dbReference type="RefSeq" id="WP_377126573.1">
    <property type="nucleotide sequence ID" value="NZ_JBHRSD010000029.1"/>
</dbReference>
<dbReference type="InterPro" id="IPR002763">
    <property type="entry name" value="DUF72"/>
</dbReference>
<evidence type="ECO:0000313" key="1">
    <source>
        <dbReference type="EMBL" id="MFC3034044.1"/>
    </source>
</evidence>
<dbReference type="Proteomes" id="UP001595453">
    <property type="component" value="Unassembled WGS sequence"/>
</dbReference>
<comment type="caution">
    <text evidence="1">The sequence shown here is derived from an EMBL/GenBank/DDBJ whole genome shotgun (WGS) entry which is preliminary data.</text>
</comment>
<sequence length="282" mass="32183">MLYLGCPQWGSQHWRGRFFSRHCKAADMLHEYSQIFNSVEGNTSFYADPSPATVQTWHDAVPDTFRFTFKLPKRFSHESGLQPDPQAVLAWCQLFEPLFAKIGMLILQLPASVTPLQLPQVAALLAQLPKDLPLGIEVRHPAFFQKGEAERQFNRYLLDHSINRIIMDTRPLFSEPATTPAIIDAQRKKPRVPVNVIATSSAPMLRFVGCSTLVDNRAFYAPWLNKIRQWLDEGKTPYVFFHTADNFDSPLLARQFIHDLGYSHQVLAPFPAEQESVQNSLF</sequence>
<dbReference type="Gene3D" id="3.20.20.410">
    <property type="entry name" value="Protein of unknown function UPF0759"/>
    <property type="match status" value="1"/>
</dbReference>
<name>A0ABV7CMZ7_9GAMM</name>
<dbReference type="SUPFAM" id="SSF117396">
    <property type="entry name" value="TM1631-like"/>
    <property type="match status" value="1"/>
</dbReference>
<dbReference type="Pfam" id="PF01904">
    <property type="entry name" value="DUF72"/>
    <property type="match status" value="1"/>
</dbReference>
<accession>A0ABV7CMZ7</accession>
<proteinExistence type="predicted"/>
<dbReference type="InterPro" id="IPR036520">
    <property type="entry name" value="UPF0759_sf"/>
</dbReference>
<keyword evidence="2" id="KW-1185">Reference proteome</keyword>
<gene>
    <name evidence="1" type="ORF">ACFOEE_16150</name>
</gene>
<evidence type="ECO:0000313" key="2">
    <source>
        <dbReference type="Proteomes" id="UP001595453"/>
    </source>
</evidence>